<sequence length="361" mass="39897">MAQATKTAVTGSLDSPHRKSKEAKPTSPIGDHSVKLTVEVHYALEKLLNAQGQKDLRGGRLYRDANKDPAAAKKRKNPMDDYRNTWAGSHDLEVTMDTIADLYATPVEFSIYELARAEDLDSLRYPSRISGGGGTSSRLGSVLGSTFRLHAPRTLESRRASVVALNKRRFLLENSGMPSRERFAVARRQSSVFASGLGITEDAEEVEDSRKPTKTPPSMRPYSAQDGRTSQAARPAVPTKDRLPRPNAPPTISKLMDESSDEEEAAGRKHPKGKASAGKAKSQTIPTRPRSPQPDPRTLRNQNRPRSAEKDSPHPHHYGPQRRRSGHGEMFTRPRSADSTKRDLELAAKSNQQGRQRELSI</sequence>
<feature type="region of interest" description="Disordered" evidence="1">
    <location>
        <begin position="196"/>
        <end position="361"/>
    </location>
</feature>
<name>A0AAD5SHP1_9FUNG</name>
<evidence type="ECO:0000313" key="2">
    <source>
        <dbReference type="EMBL" id="KAJ3054739.1"/>
    </source>
</evidence>
<accession>A0AAD5SHP1</accession>
<keyword evidence="3" id="KW-1185">Reference proteome</keyword>
<proteinExistence type="predicted"/>
<organism evidence="2 3">
    <name type="scientific">Rhizophlyctis rosea</name>
    <dbReference type="NCBI Taxonomy" id="64517"/>
    <lineage>
        <taxon>Eukaryota</taxon>
        <taxon>Fungi</taxon>
        <taxon>Fungi incertae sedis</taxon>
        <taxon>Chytridiomycota</taxon>
        <taxon>Chytridiomycota incertae sedis</taxon>
        <taxon>Chytridiomycetes</taxon>
        <taxon>Rhizophlyctidales</taxon>
        <taxon>Rhizophlyctidaceae</taxon>
        <taxon>Rhizophlyctis</taxon>
    </lineage>
</organism>
<feature type="compositionally biased region" description="Basic and acidic residues" evidence="1">
    <location>
        <begin position="326"/>
        <end position="346"/>
    </location>
</feature>
<dbReference type="EMBL" id="JADGJD010000119">
    <property type="protein sequence ID" value="KAJ3054739.1"/>
    <property type="molecule type" value="Genomic_DNA"/>
</dbReference>
<dbReference type="Proteomes" id="UP001212841">
    <property type="component" value="Unassembled WGS sequence"/>
</dbReference>
<evidence type="ECO:0000313" key="3">
    <source>
        <dbReference type="Proteomes" id="UP001212841"/>
    </source>
</evidence>
<feature type="compositionally biased region" description="Basic residues" evidence="1">
    <location>
        <begin position="315"/>
        <end position="325"/>
    </location>
</feature>
<evidence type="ECO:0000256" key="1">
    <source>
        <dbReference type="SAM" id="MobiDB-lite"/>
    </source>
</evidence>
<reference evidence="2" key="1">
    <citation type="submission" date="2020-05" db="EMBL/GenBank/DDBJ databases">
        <title>Phylogenomic resolution of chytrid fungi.</title>
        <authorList>
            <person name="Stajich J.E."/>
            <person name="Amses K."/>
            <person name="Simmons R."/>
            <person name="Seto K."/>
            <person name="Myers J."/>
            <person name="Bonds A."/>
            <person name="Quandt C.A."/>
            <person name="Barry K."/>
            <person name="Liu P."/>
            <person name="Grigoriev I."/>
            <person name="Longcore J.E."/>
            <person name="James T.Y."/>
        </authorList>
    </citation>
    <scope>NUCLEOTIDE SEQUENCE</scope>
    <source>
        <strain evidence="2">JEL0318</strain>
    </source>
</reference>
<feature type="non-terminal residue" evidence="2">
    <location>
        <position position="361"/>
    </location>
</feature>
<protein>
    <submittedName>
        <fullName evidence="2">Uncharacterized protein</fullName>
    </submittedName>
</protein>
<comment type="caution">
    <text evidence="2">The sequence shown here is derived from an EMBL/GenBank/DDBJ whole genome shotgun (WGS) entry which is preliminary data.</text>
</comment>
<gene>
    <name evidence="2" type="ORF">HK097_000986</name>
</gene>
<feature type="compositionally biased region" description="Polar residues" evidence="1">
    <location>
        <begin position="1"/>
        <end position="13"/>
    </location>
</feature>
<dbReference type="AlphaFoldDB" id="A0AAD5SHP1"/>
<feature type="region of interest" description="Disordered" evidence="1">
    <location>
        <begin position="1"/>
        <end position="32"/>
    </location>
</feature>